<reference evidence="5" key="1">
    <citation type="submission" date="2023-06" db="EMBL/GenBank/DDBJ databases">
        <title>Survivors Of The Sea: Transcriptome response of Skeletonema marinoi to long-term dormancy.</title>
        <authorList>
            <person name="Pinder M.I.M."/>
            <person name="Kourtchenko O."/>
            <person name="Robertson E.K."/>
            <person name="Larsson T."/>
            <person name="Maumus F."/>
            <person name="Osuna-Cruz C.M."/>
            <person name="Vancaester E."/>
            <person name="Stenow R."/>
            <person name="Vandepoele K."/>
            <person name="Ploug H."/>
            <person name="Bruchert V."/>
            <person name="Godhe A."/>
            <person name="Topel M."/>
        </authorList>
    </citation>
    <scope>NUCLEOTIDE SEQUENCE</scope>
    <source>
        <strain evidence="5">R05AC</strain>
    </source>
</reference>
<evidence type="ECO:0000256" key="2">
    <source>
        <dbReference type="ARBA" id="ARBA00022803"/>
    </source>
</evidence>
<gene>
    <name evidence="5" type="ORF">QTG54_009405</name>
</gene>
<evidence type="ECO:0000313" key="6">
    <source>
        <dbReference type="Proteomes" id="UP001224775"/>
    </source>
</evidence>
<feature type="region of interest" description="Disordered" evidence="4">
    <location>
        <begin position="640"/>
        <end position="661"/>
    </location>
</feature>
<feature type="compositionally biased region" description="Basic and acidic residues" evidence="4">
    <location>
        <begin position="746"/>
        <end position="759"/>
    </location>
</feature>
<feature type="region of interest" description="Disordered" evidence="4">
    <location>
        <begin position="295"/>
        <end position="376"/>
    </location>
</feature>
<evidence type="ECO:0008006" key="7">
    <source>
        <dbReference type="Google" id="ProtNLM"/>
    </source>
</evidence>
<protein>
    <recommendedName>
        <fullName evidence="7">Kinesin light chain</fullName>
    </recommendedName>
</protein>
<feature type="compositionally biased region" description="Polar residues" evidence="4">
    <location>
        <begin position="271"/>
        <end position="281"/>
    </location>
</feature>
<feature type="compositionally biased region" description="Polar residues" evidence="4">
    <location>
        <begin position="17"/>
        <end position="46"/>
    </location>
</feature>
<feature type="region of interest" description="Disordered" evidence="4">
    <location>
        <begin position="115"/>
        <end position="134"/>
    </location>
</feature>
<feature type="region of interest" description="Disordered" evidence="4">
    <location>
        <begin position="197"/>
        <end position="281"/>
    </location>
</feature>
<feature type="repeat" description="TPR" evidence="3">
    <location>
        <begin position="950"/>
        <end position="983"/>
    </location>
</feature>
<dbReference type="Pfam" id="PF13424">
    <property type="entry name" value="TPR_12"/>
    <property type="match status" value="1"/>
</dbReference>
<dbReference type="Gene3D" id="1.25.40.10">
    <property type="entry name" value="Tetratricopeptide repeat domain"/>
    <property type="match status" value="1"/>
</dbReference>
<name>A0AAD9D9Y8_9STRA</name>
<comment type="caution">
    <text evidence="5">The sequence shown here is derived from an EMBL/GenBank/DDBJ whole genome shotgun (WGS) entry which is preliminary data.</text>
</comment>
<keyword evidence="2 3" id="KW-0802">TPR repeat</keyword>
<sequence>MLRRLRSGKRSARSGYNDVNEQGSHQHNDLYNTAAHKQQNNRSTYPASPPRRSVNSQKKPSSSPPKSPRQEQHSRHRPDRLARDQKSKPQRNKTQSAVFDSPDDDVSRGFTSLTYESSVTGASNTSKSRNADNSVSFSTIWEREEADFKHTSDAVDSTPMQVAEARRSALHIARYDRTTNSMQRNNSYRLNPAKQRIKSSGYATTQQQTPPINTPEISRRHDYDYQPSPPQQRKATNNAQNSSKGNDTIIKVRLPSPEMEKKEVSPPPSFIASSAQTQNVNNGTNHMISRLLKKHQYQAERPKERDKKSTMEPLQQADLAPATATNNARNHQLTEAARNRKASGQKPDPASKSSSAAASRHNIRPPDPPAEEWKRPIPVKKVTSTYSRHSASSSKFWDEVEKFPAIKGERELQQFFKQKQNLVQVTKEPVDLERPRRREQKSQATMPHRRSEPTQDETDNLSNAFSLNLNVDKQGHFDDSDISALEMFDSATVYHQNALAAESGDAKNYWKLKYDRLKEETRAAMKHSKIVEEPAEVDGKQRDQRRNDTRRKSESHNELNRMFSGLTVDLDDGAAPFCRDGLSQTMNMLMQKVNEFENVGAVQSDRLRLEDNVCAEVVEQALFPVETPQQNNDTHFFRVSPQKRSQHSREEQSRQQQQNLTKALADDLTAGLASRNDGHESHNIEFEAAEAQRNMPRSATNEREMTSIPGRKQDHPESRPISKETYHRKEMNVVTPDKSASSPDNRNPHSDSASKDEVTHPMLCLGSLHKEATASERVRESLLHCSDSVMSRFLSSSNSNQLAIPNGINPQKMIRLCQDGIENPQFLGKTISQTIVHYGKKVMQKREVISELNQKILRFGARHPLVGDSHLKVGILHMYDGHYPDSILHLEEALKIKVSFVENHPDLSSILMFIALNQLALERFDDCMTSLLGVRRFREDAVGHTHPEIGLILNNIACVYYELGDSKRAESLFQEALDLQREAFTTEPTFLKSVSTLLSNIAFLHAKNGLFPKALIELEGALQIQQEILCDEDNESDAILENIAHIMAIQKMQHGSGNMEEITNQYMTMLMRR</sequence>
<keyword evidence="1" id="KW-0677">Repeat</keyword>
<feature type="compositionally biased region" description="Basic and acidic residues" evidence="4">
    <location>
        <begin position="700"/>
        <end position="731"/>
    </location>
</feature>
<feature type="region of interest" description="Disordered" evidence="4">
    <location>
        <begin position="428"/>
        <end position="460"/>
    </location>
</feature>
<proteinExistence type="predicted"/>
<accession>A0AAD9D9Y8</accession>
<dbReference type="InterPro" id="IPR011990">
    <property type="entry name" value="TPR-like_helical_dom_sf"/>
</dbReference>
<feature type="compositionally biased region" description="Low complexity" evidence="4">
    <location>
        <begin position="350"/>
        <end position="359"/>
    </location>
</feature>
<feature type="compositionally biased region" description="Polar residues" evidence="4">
    <location>
        <begin position="323"/>
        <end position="333"/>
    </location>
</feature>
<feature type="compositionally biased region" description="Basic residues" evidence="4">
    <location>
        <begin position="1"/>
        <end position="12"/>
    </location>
</feature>
<dbReference type="AlphaFoldDB" id="A0AAD9D9Y8"/>
<dbReference type="SUPFAM" id="SSF48452">
    <property type="entry name" value="TPR-like"/>
    <property type="match status" value="1"/>
</dbReference>
<keyword evidence="6" id="KW-1185">Reference proteome</keyword>
<dbReference type="PANTHER" id="PTHR45641">
    <property type="entry name" value="TETRATRICOPEPTIDE REPEAT PROTEIN (AFU_ORTHOLOGUE AFUA_6G03870)"/>
    <property type="match status" value="1"/>
</dbReference>
<evidence type="ECO:0000256" key="3">
    <source>
        <dbReference type="PROSITE-ProRule" id="PRU00339"/>
    </source>
</evidence>
<evidence type="ECO:0000256" key="1">
    <source>
        <dbReference type="ARBA" id="ARBA00022737"/>
    </source>
</evidence>
<dbReference type="PROSITE" id="PS50005">
    <property type="entry name" value="TPR"/>
    <property type="match status" value="1"/>
</dbReference>
<feature type="compositionally biased region" description="Polar residues" evidence="4">
    <location>
        <begin position="231"/>
        <end position="246"/>
    </location>
</feature>
<evidence type="ECO:0000256" key="4">
    <source>
        <dbReference type="SAM" id="MobiDB-lite"/>
    </source>
</evidence>
<dbReference type="EMBL" id="JATAAI010000017">
    <property type="protein sequence ID" value="KAK1739646.1"/>
    <property type="molecule type" value="Genomic_DNA"/>
</dbReference>
<dbReference type="Proteomes" id="UP001224775">
    <property type="component" value="Unassembled WGS sequence"/>
</dbReference>
<feature type="region of interest" description="Disordered" evidence="4">
    <location>
        <begin position="1"/>
        <end position="110"/>
    </location>
</feature>
<feature type="region of interest" description="Disordered" evidence="4">
    <location>
        <begin position="527"/>
        <end position="559"/>
    </location>
</feature>
<feature type="compositionally biased region" description="Basic and acidic residues" evidence="4">
    <location>
        <begin position="297"/>
        <end position="310"/>
    </location>
</feature>
<dbReference type="SMART" id="SM00028">
    <property type="entry name" value="TPR"/>
    <property type="match status" value="3"/>
</dbReference>
<dbReference type="PANTHER" id="PTHR45641:SF19">
    <property type="entry name" value="NEPHROCYSTIN-3"/>
    <property type="match status" value="1"/>
</dbReference>
<feature type="region of interest" description="Disordered" evidence="4">
    <location>
        <begin position="687"/>
        <end position="759"/>
    </location>
</feature>
<feature type="compositionally biased region" description="Basic and acidic residues" evidence="4">
    <location>
        <begin position="68"/>
        <end position="87"/>
    </location>
</feature>
<dbReference type="InterPro" id="IPR019734">
    <property type="entry name" value="TPR_rpt"/>
</dbReference>
<organism evidence="5 6">
    <name type="scientific">Skeletonema marinoi</name>
    <dbReference type="NCBI Taxonomy" id="267567"/>
    <lineage>
        <taxon>Eukaryota</taxon>
        <taxon>Sar</taxon>
        <taxon>Stramenopiles</taxon>
        <taxon>Ochrophyta</taxon>
        <taxon>Bacillariophyta</taxon>
        <taxon>Coscinodiscophyceae</taxon>
        <taxon>Thalassiosirophycidae</taxon>
        <taxon>Thalassiosirales</taxon>
        <taxon>Skeletonemataceae</taxon>
        <taxon>Skeletonema</taxon>
        <taxon>Skeletonema marinoi-dohrnii complex</taxon>
    </lineage>
</organism>
<evidence type="ECO:0000313" key="5">
    <source>
        <dbReference type="EMBL" id="KAK1739646.1"/>
    </source>
</evidence>